<dbReference type="InterPro" id="IPR016035">
    <property type="entry name" value="Acyl_Trfase/lysoPLipase"/>
</dbReference>
<comment type="caution">
    <text evidence="6">The sequence shown here is derived from an EMBL/GenBank/DDBJ whole genome shotgun (WGS) entry which is preliminary data.</text>
</comment>
<dbReference type="PANTHER" id="PTHR14226">
    <property type="entry name" value="NEUROPATHY TARGET ESTERASE/SWISS CHEESE D.MELANOGASTER"/>
    <property type="match status" value="1"/>
</dbReference>
<evidence type="ECO:0000259" key="5">
    <source>
        <dbReference type="PROSITE" id="PS51635"/>
    </source>
</evidence>
<dbReference type="SUPFAM" id="SSF52151">
    <property type="entry name" value="FabD/lysophospholipase-like"/>
    <property type="match status" value="1"/>
</dbReference>
<dbReference type="GO" id="GO:0016787">
    <property type="term" value="F:hydrolase activity"/>
    <property type="evidence" value="ECO:0007669"/>
    <property type="project" value="UniProtKB-UniRule"/>
</dbReference>
<sequence length="303" mass="31507">MAERRALGLALGMGGARGFCHIGVLRALDELGVRVDRVAGCSMGALVGVAWAAGRLDAFEDWARSLTRTKFLGYIDLRISGGGLVAGAEIPRLLDRLGIPAEIEALERPFGAVATDLQTGREVWFGRGPLRPAIRASVSIPGVLTPVHHDGRWLVDGALSDPVPVMGCRALGPGPVLAIDPNGFGPEGFWTPPGPSGTVTGTLMDHLRAGGLAMGLGGWMGPAEPAPPAAVPPNYMDVIWASVDIVSSGVMRMRLAAAPPDLLLEVPLRDLSILEFEKAAAAIDAGHAAVMARAEEIRAMAGA</sequence>
<dbReference type="Pfam" id="PF01734">
    <property type="entry name" value="Patatin"/>
    <property type="match status" value="1"/>
</dbReference>
<dbReference type="PROSITE" id="PS51635">
    <property type="entry name" value="PNPLA"/>
    <property type="match status" value="1"/>
</dbReference>
<dbReference type="InterPro" id="IPR050301">
    <property type="entry name" value="NTE"/>
</dbReference>
<feature type="domain" description="PNPLA" evidence="5">
    <location>
        <begin position="9"/>
        <end position="169"/>
    </location>
</feature>
<feature type="short sequence motif" description="GXSXG" evidence="4">
    <location>
        <begin position="40"/>
        <end position="44"/>
    </location>
</feature>
<keyword evidence="3 4" id="KW-0443">Lipid metabolism</keyword>
<evidence type="ECO:0000313" key="6">
    <source>
        <dbReference type="EMBL" id="MBE3637816.1"/>
    </source>
</evidence>
<accession>A0A8J7CJS0</accession>
<feature type="short sequence motif" description="DGA/G" evidence="4">
    <location>
        <begin position="156"/>
        <end position="158"/>
    </location>
</feature>
<protein>
    <submittedName>
        <fullName evidence="6">Patatin-like phospholipase family protein</fullName>
    </submittedName>
</protein>
<evidence type="ECO:0000256" key="1">
    <source>
        <dbReference type="ARBA" id="ARBA00022801"/>
    </source>
</evidence>
<dbReference type="GO" id="GO:0016042">
    <property type="term" value="P:lipid catabolic process"/>
    <property type="evidence" value="ECO:0007669"/>
    <property type="project" value="UniProtKB-UniRule"/>
</dbReference>
<dbReference type="Proteomes" id="UP000609121">
    <property type="component" value="Unassembled WGS sequence"/>
</dbReference>
<keyword evidence="1 4" id="KW-0378">Hydrolase</keyword>
<gene>
    <name evidence="6" type="ORF">ICN82_06310</name>
</gene>
<organism evidence="6 7">
    <name type="scientific">Mangrovicoccus algicola</name>
    <dbReference type="NCBI Taxonomy" id="2771008"/>
    <lineage>
        <taxon>Bacteria</taxon>
        <taxon>Pseudomonadati</taxon>
        <taxon>Pseudomonadota</taxon>
        <taxon>Alphaproteobacteria</taxon>
        <taxon>Rhodobacterales</taxon>
        <taxon>Paracoccaceae</taxon>
        <taxon>Mangrovicoccus</taxon>
    </lineage>
</organism>
<comment type="caution">
    <text evidence="4">Lacks conserved residue(s) required for the propagation of feature annotation.</text>
</comment>
<dbReference type="PANTHER" id="PTHR14226:SF76">
    <property type="entry name" value="NTE FAMILY PROTEIN RSSA"/>
    <property type="match status" value="1"/>
</dbReference>
<name>A0A8J7CJS0_9RHOB</name>
<dbReference type="AlphaFoldDB" id="A0A8J7CJS0"/>
<evidence type="ECO:0000256" key="3">
    <source>
        <dbReference type="ARBA" id="ARBA00023098"/>
    </source>
</evidence>
<dbReference type="InterPro" id="IPR002641">
    <property type="entry name" value="PNPLA_dom"/>
</dbReference>
<dbReference type="Gene3D" id="3.40.1090.10">
    <property type="entry name" value="Cytosolic phospholipase A2 catalytic domain"/>
    <property type="match status" value="2"/>
</dbReference>
<evidence type="ECO:0000256" key="4">
    <source>
        <dbReference type="PROSITE-ProRule" id="PRU01161"/>
    </source>
</evidence>
<reference evidence="6" key="1">
    <citation type="submission" date="2020-09" db="EMBL/GenBank/DDBJ databases">
        <title>A novel bacterium of genus Mangrovicoccus, isolated from South China Sea.</title>
        <authorList>
            <person name="Huang H."/>
            <person name="Mo K."/>
            <person name="Hu Y."/>
        </authorList>
    </citation>
    <scope>NUCLEOTIDE SEQUENCE</scope>
    <source>
        <strain evidence="6">HB182678</strain>
    </source>
</reference>
<evidence type="ECO:0000256" key="2">
    <source>
        <dbReference type="ARBA" id="ARBA00022963"/>
    </source>
</evidence>
<dbReference type="RefSeq" id="WP_193180844.1">
    <property type="nucleotide sequence ID" value="NZ_JACVXA010000012.1"/>
</dbReference>
<keyword evidence="2 4" id="KW-0442">Lipid degradation</keyword>
<keyword evidence="7" id="KW-1185">Reference proteome</keyword>
<dbReference type="EMBL" id="JACVXA010000012">
    <property type="protein sequence ID" value="MBE3637816.1"/>
    <property type="molecule type" value="Genomic_DNA"/>
</dbReference>
<evidence type="ECO:0000313" key="7">
    <source>
        <dbReference type="Proteomes" id="UP000609121"/>
    </source>
</evidence>
<proteinExistence type="predicted"/>
<feature type="active site" description="Nucleophile" evidence="4">
    <location>
        <position position="42"/>
    </location>
</feature>
<feature type="active site" description="Proton acceptor" evidence="4">
    <location>
        <position position="156"/>
    </location>
</feature>